<accession>A0A9W7SNN7</accession>
<protein>
    <submittedName>
        <fullName evidence="1">Uncharacterized protein</fullName>
    </submittedName>
</protein>
<keyword evidence="2" id="KW-1185">Reference proteome</keyword>
<dbReference type="EMBL" id="RIBY02002078">
    <property type="protein sequence ID" value="KAH9825798.1"/>
    <property type="molecule type" value="Genomic_DNA"/>
</dbReference>
<name>A0A9W7SNN7_9PEZI</name>
<evidence type="ECO:0000313" key="1">
    <source>
        <dbReference type="EMBL" id="KAH9825798.1"/>
    </source>
</evidence>
<evidence type="ECO:0000313" key="2">
    <source>
        <dbReference type="Proteomes" id="UP001138500"/>
    </source>
</evidence>
<dbReference type="OrthoDB" id="5358398at2759"/>
<organism evidence="1 2">
    <name type="scientific">Teratosphaeria destructans</name>
    <dbReference type="NCBI Taxonomy" id="418781"/>
    <lineage>
        <taxon>Eukaryota</taxon>
        <taxon>Fungi</taxon>
        <taxon>Dikarya</taxon>
        <taxon>Ascomycota</taxon>
        <taxon>Pezizomycotina</taxon>
        <taxon>Dothideomycetes</taxon>
        <taxon>Dothideomycetidae</taxon>
        <taxon>Mycosphaerellales</taxon>
        <taxon>Teratosphaeriaceae</taxon>
        <taxon>Teratosphaeria</taxon>
    </lineage>
</organism>
<dbReference type="Proteomes" id="UP001138500">
    <property type="component" value="Unassembled WGS sequence"/>
</dbReference>
<sequence>MALPVATAVLVTSATDYHRWRAMGDGGPPPNVFGYLINVLVSAFLAKRAASTQRFEGIR</sequence>
<gene>
    <name evidence="1" type="ORF">Tdes44962_MAKER04009</name>
</gene>
<dbReference type="AlphaFoldDB" id="A0A9W7SNN7"/>
<proteinExistence type="predicted"/>
<comment type="caution">
    <text evidence="1">The sequence shown here is derived from an EMBL/GenBank/DDBJ whole genome shotgun (WGS) entry which is preliminary data.</text>
</comment>
<reference evidence="1 2" key="1">
    <citation type="journal article" date="2018" name="IMA Fungus">
        <title>IMA Genome-F 10: Nine draft genome sequences of Claviceps purpurea s.lat., including C. arundinis, C. humidiphila, and C. cf. spartinae, pseudomolecules for the pitch canker pathogen Fusarium circinatum, draft genome of Davidsoniella eucalypti, Grosmannia galeiformis, Quambalaria eucalypti, and Teratosphaeria destructans.</title>
        <authorList>
            <person name="Wingfield B.D."/>
            <person name="Liu M."/>
            <person name="Nguyen H.D."/>
            <person name="Lane F.A."/>
            <person name="Morgan S.W."/>
            <person name="De Vos L."/>
            <person name="Wilken P.M."/>
            <person name="Duong T.A."/>
            <person name="Aylward J."/>
            <person name="Coetzee M.P."/>
            <person name="Dadej K."/>
            <person name="De Beer Z.W."/>
            <person name="Findlay W."/>
            <person name="Havenga M."/>
            <person name="Kolarik M."/>
            <person name="Menzies J.G."/>
            <person name="Naidoo K."/>
            <person name="Pochopski O."/>
            <person name="Shoukouhi P."/>
            <person name="Santana Q.C."/>
            <person name="Seifert K.A."/>
            <person name="Soal N."/>
            <person name="Steenkamp E.T."/>
            <person name="Tatham C.T."/>
            <person name="van der Nest M.A."/>
            <person name="Wingfield M.J."/>
        </authorList>
    </citation>
    <scope>NUCLEOTIDE SEQUENCE [LARGE SCALE GENOMIC DNA]</scope>
    <source>
        <strain evidence="1">CMW44962</strain>
    </source>
</reference>
<reference evidence="1 2" key="2">
    <citation type="journal article" date="2021" name="Curr. Genet.">
        <title>Genetic response to nitrogen starvation in the aggressive Eucalyptus foliar pathogen Teratosphaeria destructans.</title>
        <authorList>
            <person name="Havenga M."/>
            <person name="Wingfield B.D."/>
            <person name="Wingfield M.J."/>
            <person name="Dreyer L.L."/>
            <person name="Roets F."/>
            <person name="Aylward J."/>
        </authorList>
    </citation>
    <scope>NUCLEOTIDE SEQUENCE [LARGE SCALE GENOMIC DNA]</scope>
    <source>
        <strain evidence="1">CMW44962</strain>
    </source>
</reference>